<evidence type="ECO:0000313" key="1">
    <source>
        <dbReference type="EMBL" id="RKF64576.1"/>
    </source>
</evidence>
<reference evidence="1 2" key="1">
    <citation type="journal article" date="2018" name="BMC Genomics">
        <title>Comparative genome analyses reveal sequence features reflecting distinct modes of host-adaptation between dicot and monocot powdery mildew.</title>
        <authorList>
            <person name="Wu Y."/>
            <person name="Ma X."/>
            <person name="Pan Z."/>
            <person name="Kale S.D."/>
            <person name="Song Y."/>
            <person name="King H."/>
            <person name="Zhang Q."/>
            <person name="Presley C."/>
            <person name="Deng X."/>
            <person name="Wei C.I."/>
            <person name="Xiao S."/>
        </authorList>
    </citation>
    <scope>NUCLEOTIDE SEQUENCE [LARGE SCALE GENOMIC DNA]</scope>
    <source>
        <strain evidence="1">UMSG2</strain>
    </source>
</reference>
<dbReference type="AlphaFoldDB" id="A0A420I4J9"/>
<comment type="caution">
    <text evidence="1">The sequence shown here is derived from an EMBL/GenBank/DDBJ whole genome shotgun (WGS) entry which is preliminary data.</text>
</comment>
<dbReference type="OrthoDB" id="4364923at2759"/>
<evidence type="ECO:0000313" key="2">
    <source>
        <dbReference type="Proteomes" id="UP000286134"/>
    </source>
</evidence>
<accession>A0A420I4J9</accession>
<organism evidence="1 2">
    <name type="scientific">Erysiphe neolycopersici</name>
    <dbReference type="NCBI Taxonomy" id="212602"/>
    <lineage>
        <taxon>Eukaryota</taxon>
        <taxon>Fungi</taxon>
        <taxon>Dikarya</taxon>
        <taxon>Ascomycota</taxon>
        <taxon>Pezizomycotina</taxon>
        <taxon>Leotiomycetes</taxon>
        <taxon>Erysiphales</taxon>
        <taxon>Erysiphaceae</taxon>
        <taxon>Erysiphe</taxon>
    </lineage>
</organism>
<name>A0A420I4J9_9PEZI</name>
<dbReference type="EMBL" id="MCFK01001800">
    <property type="protein sequence ID" value="RKF64576.1"/>
    <property type="molecule type" value="Genomic_DNA"/>
</dbReference>
<gene>
    <name evidence="1" type="ORF">OnM2_017022b</name>
</gene>
<sequence>MISFSFRLKKFNKEAGKESFETPAFYINNSMNAMKGTIELVMDSTTGTNSSGAELFGVLAELDNAYISLGYMFIHKDDSHTNNASST</sequence>
<protein>
    <submittedName>
        <fullName evidence="1">Uncharacterized protein</fullName>
    </submittedName>
</protein>
<dbReference type="Proteomes" id="UP000286134">
    <property type="component" value="Unassembled WGS sequence"/>
</dbReference>
<proteinExistence type="predicted"/>
<keyword evidence="2" id="KW-1185">Reference proteome</keyword>